<reference evidence="2" key="1">
    <citation type="submission" date="2014-09" db="EMBL/GenBank/DDBJ databases">
        <title>Draft genome sequence of an oleaginous Mucoromycotina fungus Mucor ambiguus NBRC6742.</title>
        <authorList>
            <person name="Takeda I."/>
            <person name="Yamane N."/>
            <person name="Morita T."/>
            <person name="Tamano K."/>
            <person name="Machida M."/>
            <person name="Baker S."/>
            <person name="Koike H."/>
        </authorList>
    </citation>
    <scope>NUCLEOTIDE SEQUENCE</scope>
    <source>
        <strain evidence="2">NBRC 6742</strain>
    </source>
</reference>
<gene>
    <name evidence="2" type="ORF">MAM1_0513d10801</name>
</gene>
<organism evidence="2">
    <name type="scientific">Mucor ambiguus</name>
    <dbReference type="NCBI Taxonomy" id="91626"/>
    <lineage>
        <taxon>Eukaryota</taxon>
        <taxon>Fungi</taxon>
        <taxon>Fungi incertae sedis</taxon>
        <taxon>Mucoromycota</taxon>
        <taxon>Mucoromycotina</taxon>
        <taxon>Mucoromycetes</taxon>
        <taxon>Mucorales</taxon>
        <taxon>Mucorineae</taxon>
        <taxon>Mucoraceae</taxon>
        <taxon>Mucor</taxon>
    </lineage>
</organism>
<feature type="transmembrane region" description="Helical" evidence="1">
    <location>
        <begin position="160"/>
        <end position="182"/>
    </location>
</feature>
<evidence type="ECO:0000256" key="1">
    <source>
        <dbReference type="SAM" id="Phobius"/>
    </source>
</evidence>
<dbReference type="Proteomes" id="UP000053815">
    <property type="component" value="Unassembled WGS sequence"/>
</dbReference>
<accession>A0A0C9N5B3</accession>
<protein>
    <submittedName>
        <fullName evidence="2">Uncharacterized protein</fullName>
    </submittedName>
</protein>
<keyword evidence="1" id="KW-0472">Membrane</keyword>
<feature type="transmembrane region" description="Helical" evidence="1">
    <location>
        <begin position="66"/>
        <end position="86"/>
    </location>
</feature>
<dbReference type="AlphaFoldDB" id="A0A0C9N5B3"/>
<feature type="transmembrane region" description="Helical" evidence="1">
    <location>
        <begin position="132"/>
        <end position="154"/>
    </location>
</feature>
<keyword evidence="3" id="KW-1185">Reference proteome</keyword>
<evidence type="ECO:0000313" key="2">
    <source>
        <dbReference type="EMBL" id="GAN11242.1"/>
    </source>
</evidence>
<keyword evidence="1" id="KW-0812">Transmembrane</keyword>
<sequence>MDLYAANVTGPNVMDFSNPSLVPETALFSFHPLVFLYFILSFYIVPYPIYRYVANKYNWEVNQKTIARHWSDTMLGFAYGLIVFIFGNYSKAFGWITVVAFYPSLFGYAIIAEQPYTKTSLPNIKHWPKGMWIVFLIALGIILAFAGIHIYFASQFSLPFVIYYVCGLLIPIFFLVTSVLLIKEVNSNWMRTRYYTWRQQRQLKTTTPPSTPTANYLDEAVAHENMQSNKDITLTEQMPSQELAILPPPNPYTNRVSLHIHHWQIFYVLAFFTRWCLNNIFDIAKYMLTVYLDRFKHPVSQVAAGIVLACYMQGICAYGYDPLVNDDR</sequence>
<feature type="transmembrane region" description="Helical" evidence="1">
    <location>
        <begin position="26"/>
        <end position="45"/>
    </location>
</feature>
<dbReference type="OrthoDB" id="441660at2759"/>
<evidence type="ECO:0000313" key="3">
    <source>
        <dbReference type="Proteomes" id="UP000053815"/>
    </source>
</evidence>
<feature type="transmembrane region" description="Helical" evidence="1">
    <location>
        <begin position="302"/>
        <end position="320"/>
    </location>
</feature>
<proteinExistence type="predicted"/>
<dbReference type="EMBL" id="DF836802">
    <property type="protein sequence ID" value="GAN11242.1"/>
    <property type="molecule type" value="Genomic_DNA"/>
</dbReference>
<keyword evidence="1" id="KW-1133">Transmembrane helix</keyword>
<name>A0A0C9N5B3_9FUNG</name>